<proteinExistence type="inferred from homology"/>
<comment type="function">
    <text evidence="9">Acts as a ribosome collision sensor, splitting the ribosome into its 2 subunits. Detects stalled/collided 70S ribosomes which it binds and splits by an ATP-hydrolysis driven conformational change. Acts upstream of the ribosome quality control system (RQC), a ribosome-associated complex that mediates the extraction of incompletely synthesized nascent chains from stalled ribosomes and their subsequent degradation. Probably generates substrates for RQC.</text>
</comment>
<dbReference type="FunFam" id="3.40.50.300:FF:000830">
    <property type="entry name" value="Endonuclease MutS2"/>
    <property type="match status" value="1"/>
</dbReference>
<dbReference type="GO" id="GO:0140664">
    <property type="term" value="F:ATP-dependent DNA damage sensor activity"/>
    <property type="evidence" value="ECO:0007669"/>
    <property type="project" value="InterPro"/>
</dbReference>
<evidence type="ECO:0000313" key="13">
    <source>
        <dbReference type="Proteomes" id="UP000006983"/>
    </source>
</evidence>
<dbReference type="Gene3D" id="3.30.1370.110">
    <property type="match status" value="1"/>
</dbReference>
<evidence type="ECO:0000256" key="3">
    <source>
        <dbReference type="ARBA" id="ARBA00022741"/>
    </source>
</evidence>
<keyword evidence="3 9" id="KW-0547">Nucleotide-binding</keyword>
<evidence type="ECO:0000256" key="5">
    <source>
        <dbReference type="ARBA" id="ARBA00022801"/>
    </source>
</evidence>
<keyword evidence="10" id="KW-0175">Coiled coil</keyword>
<evidence type="ECO:0000256" key="6">
    <source>
        <dbReference type="ARBA" id="ARBA00022840"/>
    </source>
</evidence>
<dbReference type="InterPro" id="IPR002625">
    <property type="entry name" value="Smr_dom"/>
</dbReference>
<comment type="similarity">
    <text evidence="9">Belongs to the DNA mismatch repair MutS family. MutS2 subfamily.</text>
</comment>
<dbReference type="PIRSF" id="PIRSF005814">
    <property type="entry name" value="MutS_YshD"/>
    <property type="match status" value="1"/>
</dbReference>
<reference evidence="12 13" key="1">
    <citation type="journal article" date="2012" name="J. Bacteriol.">
        <title>Genome Sequence of the Lantibiotic Bacteriocin Producer Streptococcus salivarius Strain K12.</title>
        <authorList>
            <person name="Barretto C."/>
            <person name="Alvarez-Martin P."/>
            <person name="Foata F."/>
            <person name="Renault P."/>
            <person name="Berger B."/>
        </authorList>
    </citation>
    <scope>NUCLEOTIDE SEQUENCE [LARGE SCALE GENOMIC DNA]</scope>
    <source>
        <strain evidence="12 13">K12</strain>
    </source>
</reference>
<dbReference type="CDD" id="cd03280">
    <property type="entry name" value="ABC_MutS2"/>
    <property type="match status" value="1"/>
</dbReference>
<dbReference type="SMART" id="SM00534">
    <property type="entry name" value="MUTSac"/>
    <property type="match status" value="1"/>
</dbReference>
<evidence type="ECO:0000259" key="11">
    <source>
        <dbReference type="PROSITE" id="PS50828"/>
    </source>
</evidence>
<accession>J7T534</accession>
<evidence type="ECO:0000256" key="9">
    <source>
        <dbReference type="HAMAP-Rule" id="MF_00092"/>
    </source>
</evidence>
<evidence type="ECO:0000256" key="7">
    <source>
        <dbReference type="ARBA" id="ARBA00022884"/>
    </source>
</evidence>
<dbReference type="SUPFAM" id="SSF160443">
    <property type="entry name" value="SMR domain-like"/>
    <property type="match status" value="1"/>
</dbReference>
<comment type="subunit">
    <text evidence="9">Homodimer. Binds to stalled ribosomes, contacting rRNA.</text>
</comment>
<dbReference type="AlphaFoldDB" id="J7T534"/>
<dbReference type="GO" id="GO:0045910">
    <property type="term" value="P:negative regulation of DNA recombination"/>
    <property type="evidence" value="ECO:0007669"/>
    <property type="project" value="InterPro"/>
</dbReference>
<evidence type="ECO:0000256" key="8">
    <source>
        <dbReference type="ARBA" id="ARBA00023125"/>
    </source>
</evidence>
<dbReference type="EMBL" id="ALIF01000006">
    <property type="protein sequence ID" value="EJO15780.1"/>
    <property type="molecule type" value="Genomic_DNA"/>
</dbReference>
<feature type="domain" description="Smr" evidence="11">
    <location>
        <begin position="735"/>
        <end position="810"/>
    </location>
</feature>
<organism evidence="12 13">
    <name type="scientific">Streptococcus salivarius K12</name>
    <dbReference type="NCBI Taxonomy" id="1200793"/>
    <lineage>
        <taxon>Bacteria</taxon>
        <taxon>Bacillati</taxon>
        <taxon>Bacillota</taxon>
        <taxon>Bacilli</taxon>
        <taxon>Lactobacillales</taxon>
        <taxon>Streptococcaceae</taxon>
        <taxon>Streptococcus</taxon>
    </lineage>
</organism>
<dbReference type="PATRIC" id="fig|1200793.3.peg.1763"/>
<dbReference type="GO" id="GO:0004519">
    <property type="term" value="F:endonuclease activity"/>
    <property type="evidence" value="ECO:0007669"/>
    <property type="project" value="UniProtKB-UniRule"/>
</dbReference>
<dbReference type="SUPFAM" id="SSF52540">
    <property type="entry name" value="P-loop containing nucleoside triphosphate hydrolases"/>
    <property type="match status" value="1"/>
</dbReference>
<evidence type="ECO:0000256" key="2">
    <source>
        <dbReference type="ARBA" id="ARBA00022730"/>
    </source>
</evidence>
<keyword evidence="4 9" id="KW-0255">Endonuclease</keyword>
<gene>
    <name evidence="9" type="primary">mutS2</name>
    <name evidence="9" type="synonym">rqcU</name>
    <name evidence="12" type="ORF">RSSL_00578</name>
</gene>
<keyword evidence="5 9" id="KW-0378">Hydrolase</keyword>
<sequence length="810" mass="90670">MHKFTIFVSKSIHSTTPPLLTGCAIIEAMNTKILDQLEFNKVKDQFTEYLQTEQAQAELRDLVPMTNPERIQNQFTEIQEMAEIFVEHHGFAIGSLRDISEPLRRLELDADLNIQELIAIKKVLQASADLGRFYADLENVELIALKRLFEKIEAFPSLQGSLQSINDGGFIEHFASPELQNIRRQLKSCDDAIRQTLQDILKKSGHMLAESLIASRNGRSVLPVKNTYRNRIAGVVHDISSSGNTVYIEPRAVIQLNEEITQLRADERHEMARILHELSEQLRPQAAAIANNAWILGHMDFIRGKYLYLHDKKAVIPKISDNQTLQLLNVRHPLLVNPVANDLHFDEDLTAIVITGPNTGGKTVMLKTLGLAQLMAQSGLPILADKGSRVAIFQEIFADIGDEQSIEQSLSTFSSHMTHIVEILNAADSNSLVLVDELGAGTDPQEGASLAMAILEHLRLSQIKTMATTHYPELKAYGIETQHVENASMEFDTATLSPTYRFMQGVPGRSNAFEIARRLGLNEIIVKEAENLTDTDSDVNRIIEQLEAQTVETQKRLEHIKDVEQENLKFNRAVKKLYNEFSHEYDKELEKAQKEIQEMVDTALAESNSILKNLHDKSQLKPHEVIDAKGKLKKLAPQVDLSKNKVLRKAKKEKAARAPRVGDDIIVTAYGQRGTLTSQAKNGNWEAQVGLIKMTLKADEFTLVRAQAEAQQPKKKQINVVKKAKKTSGGPRARLDLRGKRYEEAMQELDAFIDQALLNNMSQVDIIHGIGTGVIRDAVTKYLRRHRHVKSFEYAPQSAGGSGCTIATLG</sequence>
<evidence type="ECO:0000256" key="1">
    <source>
        <dbReference type="ARBA" id="ARBA00022722"/>
    </source>
</evidence>
<keyword evidence="6 9" id="KW-0067">ATP-binding</keyword>
<dbReference type="PROSITE" id="PS51257">
    <property type="entry name" value="PROKAR_LIPOPROTEIN"/>
    <property type="match status" value="1"/>
</dbReference>
<dbReference type="PROSITE" id="PS00486">
    <property type="entry name" value="DNA_MISMATCH_REPAIR_2"/>
    <property type="match status" value="1"/>
</dbReference>
<dbReference type="GO" id="GO:0043023">
    <property type="term" value="F:ribosomal large subunit binding"/>
    <property type="evidence" value="ECO:0007669"/>
    <property type="project" value="UniProtKB-UniRule"/>
</dbReference>
<dbReference type="PROSITE" id="PS50828">
    <property type="entry name" value="SMR"/>
    <property type="match status" value="1"/>
</dbReference>
<dbReference type="GO" id="GO:0006298">
    <property type="term" value="P:mismatch repair"/>
    <property type="evidence" value="ECO:0007669"/>
    <property type="project" value="InterPro"/>
</dbReference>
<feature type="binding site" evidence="9">
    <location>
        <begin position="356"/>
        <end position="363"/>
    </location>
    <ligand>
        <name>ATP</name>
        <dbReference type="ChEBI" id="CHEBI:30616"/>
    </ligand>
</feature>
<dbReference type="InterPro" id="IPR000432">
    <property type="entry name" value="DNA_mismatch_repair_MutS_C"/>
</dbReference>
<dbReference type="GO" id="GO:0016887">
    <property type="term" value="F:ATP hydrolysis activity"/>
    <property type="evidence" value="ECO:0007669"/>
    <property type="project" value="InterPro"/>
</dbReference>
<dbReference type="FunFam" id="3.30.1370.110:FF:000004">
    <property type="entry name" value="Endonuclease MutS2"/>
    <property type="match status" value="1"/>
</dbReference>
<dbReference type="Gene3D" id="3.40.50.300">
    <property type="entry name" value="P-loop containing nucleotide triphosphate hydrolases"/>
    <property type="match status" value="1"/>
</dbReference>
<protein>
    <recommendedName>
        <fullName evidence="9">Endonuclease MutS2</fullName>
        <ecNumber evidence="9">3.1.-.-</ecNumber>
    </recommendedName>
    <alternativeName>
        <fullName evidence="9">Ribosome-associated protein quality control-upstream factor</fullName>
        <shortName evidence="9">RQC-upstream factor</shortName>
        <shortName evidence="9">RqcU</shortName>
        <ecNumber evidence="9">3.6.4.-</ecNumber>
    </alternativeName>
</protein>
<dbReference type="Pfam" id="PF00488">
    <property type="entry name" value="MutS_V"/>
    <property type="match status" value="1"/>
</dbReference>
<dbReference type="EC" id="3.1.-.-" evidence="9"/>
<name>J7T534_STRSL</name>
<evidence type="ECO:0000256" key="10">
    <source>
        <dbReference type="SAM" id="Coils"/>
    </source>
</evidence>
<keyword evidence="13" id="KW-1185">Reference proteome</keyword>
<dbReference type="Pfam" id="PF20297">
    <property type="entry name" value="MSSS"/>
    <property type="match status" value="1"/>
</dbReference>
<dbReference type="PANTHER" id="PTHR48466">
    <property type="entry name" value="OS10G0509000 PROTEIN-RELATED"/>
    <property type="match status" value="1"/>
</dbReference>
<dbReference type="InterPro" id="IPR005747">
    <property type="entry name" value="MutS2"/>
</dbReference>
<dbReference type="InterPro" id="IPR007696">
    <property type="entry name" value="DNA_mismatch_repair_MutS_core"/>
</dbReference>
<dbReference type="PANTHER" id="PTHR48466:SF2">
    <property type="entry name" value="OS10G0509000 PROTEIN"/>
    <property type="match status" value="1"/>
</dbReference>
<keyword evidence="7 9" id="KW-0694">RNA-binding</keyword>
<dbReference type="Proteomes" id="UP000006983">
    <property type="component" value="Unassembled WGS sequence"/>
</dbReference>
<dbReference type="EC" id="3.6.4.-" evidence="9"/>
<dbReference type="InterPro" id="IPR036063">
    <property type="entry name" value="Smr_dom_sf"/>
</dbReference>
<evidence type="ECO:0000313" key="12">
    <source>
        <dbReference type="EMBL" id="EJO15780.1"/>
    </source>
</evidence>
<dbReference type="InterPro" id="IPR045076">
    <property type="entry name" value="MutS"/>
</dbReference>
<dbReference type="SUPFAM" id="SSF48334">
    <property type="entry name" value="DNA repair protein MutS, domain III"/>
    <property type="match status" value="1"/>
</dbReference>
<dbReference type="GO" id="GO:0019843">
    <property type="term" value="F:rRNA binding"/>
    <property type="evidence" value="ECO:0007669"/>
    <property type="project" value="UniProtKB-UniRule"/>
</dbReference>
<dbReference type="GO" id="GO:0072344">
    <property type="term" value="P:rescue of stalled ribosome"/>
    <property type="evidence" value="ECO:0007669"/>
    <property type="project" value="UniProtKB-UniRule"/>
</dbReference>
<keyword evidence="1 9" id="KW-0540">Nuclease</keyword>
<evidence type="ECO:0000256" key="4">
    <source>
        <dbReference type="ARBA" id="ARBA00022759"/>
    </source>
</evidence>
<dbReference type="NCBIfam" id="TIGR01069">
    <property type="entry name" value="mutS2"/>
    <property type="match status" value="1"/>
</dbReference>
<feature type="coiled-coil region" evidence="10">
    <location>
        <begin position="529"/>
        <end position="602"/>
    </location>
</feature>
<comment type="caution">
    <text evidence="12">The sequence shown here is derived from an EMBL/GenBank/DDBJ whole genome shotgun (WGS) entry which is preliminary data.</text>
</comment>
<dbReference type="GO" id="GO:0005524">
    <property type="term" value="F:ATP binding"/>
    <property type="evidence" value="ECO:0007669"/>
    <property type="project" value="UniProtKB-UniRule"/>
</dbReference>
<comment type="function">
    <text evidence="9">Endonuclease that is involved in the suppression of homologous recombination and thus may have a key role in the control of bacterial genetic diversity.</text>
</comment>
<dbReference type="HAMAP" id="MF_00092">
    <property type="entry name" value="MutS2"/>
    <property type="match status" value="1"/>
</dbReference>
<dbReference type="SMART" id="SM00463">
    <property type="entry name" value="SMR"/>
    <property type="match status" value="1"/>
</dbReference>
<dbReference type="InterPro" id="IPR036187">
    <property type="entry name" value="DNA_mismatch_repair_MutS_sf"/>
</dbReference>
<dbReference type="SMART" id="SM00533">
    <property type="entry name" value="MUTSd"/>
    <property type="match status" value="1"/>
</dbReference>
<dbReference type="InterPro" id="IPR046893">
    <property type="entry name" value="MSSS"/>
</dbReference>
<dbReference type="InterPro" id="IPR027417">
    <property type="entry name" value="P-loop_NTPase"/>
</dbReference>
<dbReference type="GO" id="GO:0030983">
    <property type="term" value="F:mismatched DNA binding"/>
    <property type="evidence" value="ECO:0007669"/>
    <property type="project" value="InterPro"/>
</dbReference>
<keyword evidence="2 9" id="KW-0699">rRNA-binding</keyword>
<keyword evidence="8 9" id="KW-0238">DNA-binding</keyword>
<dbReference type="Pfam" id="PF01713">
    <property type="entry name" value="Smr"/>
    <property type="match status" value="1"/>
</dbReference>